<dbReference type="PANTHER" id="PTHR14187">
    <property type="entry name" value="ALPHA KINASE/ELONGATION FACTOR 2 KINASE"/>
    <property type="match status" value="1"/>
</dbReference>
<name>A0A9P6N0Z5_9FUNG</name>
<dbReference type="Proteomes" id="UP000703661">
    <property type="component" value="Unassembled WGS sequence"/>
</dbReference>
<dbReference type="PANTHER" id="PTHR14187:SF5">
    <property type="entry name" value="HEAT SHOCK 70 KDA PROTEIN 12A"/>
    <property type="match status" value="1"/>
</dbReference>
<protein>
    <recommendedName>
        <fullName evidence="3">Hsp70 family protein</fullName>
    </recommendedName>
</protein>
<accession>A0A9P6N0Z5</accession>
<dbReference type="SUPFAM" id="SSF53067">
    <property type="entry name" value="Actin-like ATPase domain"/>
    <property type="match status" value="2"/>
</dbReference>
<evidence type="ECO:0008006" key="3">
    <source>
        <dbReference type="Google" id="ProtNLM"/>
    </source>
</evidence>
<sequence length="539" mass="60443">MTLSDFDPEDYPIVVAIDFGTTFSPKQNVQYAKTPTLNLYQELNGKYNMVEWGWKSKLLMESPAASKYTQLYQYKPYLDENLDMKPWRNKVSVPDAISDYLRALHEYVSEKILQEFGRSYSRNSFRYCLTVPAMWSDKAKDVMRNAAIRAGLITAADHPDRLTLVSEPEAAALYCEKACKQYDLGHGDQFMICDAGGGTVDLIVYEIALTSQGRHLSEVTKGHGASCGSMFIDLNLGNLLIKKFESQGAILPKNIIPTMVERFAYQHKPQFDGEEDLYLALPRDNCFDDIRDPRSIGIDGGYMCLDASELRKIVFEPVMKQVLTLIRGQLSGTRGCSAIFMVGGFGSSIYLLDRVKQEFGSVIGTISAPYKPEVAVVCGAVYAGLNPKMVSARVTRRCYGIDTNIPFVQGVDPIALRRNRIDGVWCADRFSAFVRKGQKVQVDECVTKLYSFTKLNNYTDYTIGIYAIDGEPPRYITDRGVSKLGDISIPNPFKSLDPIGYKVENIVKMYFGLNEIKAEGYVQGKKYSTSVKFDDGDSY</sequence>
<evidence type="ECO:0000313" key="2">
    <source>
        <dbReference type="Proteomes" id="UP000703661"/>
    </source>
</evidence>
<keyword evidence="2" id="KW-1185">Reference proteome</keyword>
<dbReference type="InterPro" id="IPR043129">
    <property type="entry name" value="ATPase_NBD"/>
</dbReference>
<dbReference type="AlphaFoldDB" id="A0A9P6N0Z5"/>
<reference evidence="1" key="1">
    <citation type="journal article" date="2020" name="Fungal Divers.">
        <title>Resolving the Mortierellaceae phylogeny through synthesis of multi-gene phylogenetics and phylogenomics.</title>
        <authorList>
            <person name="Vandepol N."/>
            <person name="Liber J."/>
            <person name="Desiro A."/>
            <person name="Na H."/>
            <person name="Kennedy M."/>
            <person name="Barry K."/>
            <person name="Grigoriev I.V."/>
            <person name="Miller A.N."/>
            <person name="O'Donnell K."/>
            <person name="Stajich J.E."/>
            <person name="Bonito G."/>
        </authorList>
    </citation>
    <scope>NUCLEOTIDE SEQUENCE</scope>
    <source>
        <strain evidence="1">NRRL 2769</strain>
    </source>
</reference>
<dbReference type="Gene3D" id="3.30.420.40">
    <property type="match status" value="1"/>
</dbReference>
<gene>
    <name evidence="1" type="ORF">BGZ80_005176</name>
</gene>
<dbReference type="EMBL" id="JAAAID010000257">
    <property type="protein sequence ID" value="KAG0019851.1"/>
    <property type="molecule type" value="Genomic_DNA"/>
</dbReference>
<proteinExistence type="predicted"/>
<comment type="caution">
    <text evidence="1">The sequence shown here is derived from an EMBL/GenBank/DDBJ whole genome shotgun (WGS) entry which is preliminary data.</text>
</comment>
<evidence type="ECO:0000313" key="1">
    <source>
        <dbReference type="EMBL" id="KAG0019851.1"/>
    </source>
</evidence>
<organism evidence="1 2">
    <name type="scientific">Entomortierella chlamydospora</name>
    <dbReference type="NCBI Taxonomy" id="101097"/>
    <lineage>
        <taxon>Eukaryota</taxon>
        <taxon>Fungi</taxon>
        <taxon>Fungi incertae sedis</taxon>
        <taxon>Mucoromycota</taxon>
        <taxon>Mortierellomycotina</taxon>
        <taxon>Mortierellomycetes</taxon>
        <taxon>Mortierellales</taxon>
        <taxon>Mortierellaceae</taxon>
        <taxon>Entomortierella</taxon>
    </lineage>
</organism>